<feature type="transmembrane region" description="Helical" evidence="5">
    <location>
        <begin position="246"/>
        <end position="264"/>
    </location>
</feature>
<keyword evidence="2 5" id="KW-0812">Transmembrane</keyword>
<dbReference type="OrthoDB" id="8075495at2"/>
<keyword evidence="4 5" id="KW-0472">Membrane</keyword>
<name>A0A2U3L146_9FIRM</name>
<dbReference type="EMBL" id="OMOF01000263">
    <property type="protein sequence ID" value="SPF45603.1"/>
    <property type="molecule type" value="Genomic_DNA"/>
</dbReference>
<evidence type="ECO:0000313" key="6">
    <source>
        <dbReference type="EMBL" id="SPF45603.1"/>
    </source>
</evidence>
<gene>
    <name evidence="6" type="primary">ecfT</name>
    <name evidence="6" type="ORF">SBF1_3350008</name>
</gene>
<dbReference type="GO" id="GO:0005886">
    <property type="term" value="C:plasma membrane"/>
    <property type="evidence" value="ECO:0007669"/>
    <property type="project" value="TreeGrafter"/>
</dbReference>
<evidence type="ECO:0000313" key="7">
    <source>
        <dbReference type="Proteomes" id="UP000238916"/>
    </source>
</evidence>
<protein>
    <submittedName>
        <fullName evidence="6">Energy-coupling factor transporter transmembrane protein EcfT</fullName>
    </submittedName>
</protein>
<feature type="transmembrane region" description="Helical" evidence="5">
    <location>
        <begin position="71"/>
        <end position="89"/>
    </location>
</feature>
<dbReference type="AlphaFoldDB" id="A0A2U3L146"/>
<evidence type="ECO:0000256" key="3">
    <source>
        <dbReference type="ARBA" id="ARBA00022989"/>
    </source>
</evidence>
<proteinExistence type="predicted"/>
<dbReference type="PANTHER" id="PTHR33514:SF13">
    <property type="entry name" value="PROTEIN ABCI12, CHLOROPLASTIC"/>
    <property type="match status" value="1"/>
</dbReference>
<sequence length="266" mass="29213">MRKLKLGGYIPGTSLIHQLDPRTKLLGGLAVIIAILVNDSWPVLLLNTLLIFAVIYLAKINMKSVLQGVKWLLILSILTLVFQCLFTKGDPLFNLGPVVVSKQGIYRGGTFFLRLLILYLSSSALTMTTSPMKMAGGLEALFAPLRYLGVPVNQFAMLLSISLRFVPTLIEEAETITRAQKSRGAPFTSPKKIVRLKTSLSVLIPLIVGSLQRATDLATAMESRCYTGGPNYSRVKNLHFGRKDQLALGIIVVICILPLVYFPGRI</sequence>
<evidence type="ECO:0000256" key="4">
    <source>
        <dbReference type="ARBA" id="ARBA00023136"/>
    </source>
</evidence>
<feature type="transmembrane region" description="Helical" evidence="5">
    <location>
        <begin position="21"/>
        <end position="37"/>
    </location>
</feature>
<keyword evidence="3 5" id="KW-1133">Transmembrane helix</keyword>
<dbReference type="InterPro" id="IPR003339">
    <property type="entry name" value="ABC/ECF_trnsptr_transmembrane"/>
</dbReference>
<evidence type="ECO:0000256" key="2">
    <source>
        <dbReference type="ARBA" id="ARBA00022692"/>
    </source>
</evidence>
<dbReference type="PANTHER" id="PTHR33514">
    <property type="entry name" value="PROTEIN ABCI12, CHLOROPLASTIC"/>
    <property type="match status" value="1"/>
</dbReference>
<accession>A0A2U3L146</accession>
<comment type="subcellular location">
    <subcellularLocation>
        <location evidence="1">Membrane</location>
        <topology evidence="1">Multi-pass membrane protein</topology>
    </subcellularLocation>
</comment>
<dbReference type="CDD" id="cd16914">
    <property type="entry name" value="EcfT"/>
    <property type="match status" value="1"/>
</dbReference>
<evidence type="ECO:0000256" key="5">
    <source>
        <dbReference type="SAM" id="Phobius"/>
    </source>
</evidence>
<feature type="transmembrane region" description="Helical" evidence="5">
    <location>
        <begin position="109"/>
        <end position="128"/>
    </location>
</feature>
<dbReference type="Pfam" id="PF02361">
    <property type="entry name" value="CbiQ"/>
    <property type="match status" value="1"/>
</dbReference>
<evidence type="ECO:0000256" key="1">
    <source>
        <dbReference type="ARBA" id="ARBA00004141"/>
    </source>
</evidence>
<organism evidence="6 7">
    <name type="scientific">Candidatus Desulfosporosinus infrequens</name>
    <dbReference type="NCBI Taxonomy" id="2043169"/>
    <lineage>
        <taxon>Bacteria</taxon>
        <taxon>Bacillati</taxon>
        <taxon>Bacillota</taxon>
        <taxon>Clostridia</taxon>
        <taxon>Eubacteriales</taxon>
        <taxon>Desulfitobacteriaceae</taxon>
        <taxon>Desulfosporosinus</taxon>
    </lineage>
</organism>
<dbReference type="Proteomes" id="UP000238916">
    <property type="component" value="Unassembled WGS sequence"/>
</dbReference>
<reference evidence="7" key="1">
    <citation type="submission" date="2018-02" db="EMBL/GenBank/DDBJ databases">
        <authorList>
            <person name="Hausmann B."/>
        </authorList>
    </citation>
    <scope>NUCLEOTIDE SEQUENCE [LARGE SCALE GENOMIC DNA]</scope>
    <source>
        <strain evidence="7">Peat soil MAG SbF1</strain>
    </source>
</reference>